<keyword evidence="11" id="KW-1185">Reference proteome</keyword>
<dbReference type="InterPro" id="IPR011701">
    <property type="entry name" value="MFS"/>
</dbReference>
<protein>
    <submittedName>
        <fullName evidence="10">MFS transporter</fullName>
    </submittedName>
</protein>
<evidence type="ECO:0000256" key="5">
    <source>
        <dbReference type="ARBA" id="ARBA00022989"/>
    </source>
</evidence>
<keyword evidence="3" id="KW-1003">Cell membrane</keyword>
<organism evidence="10 11">
    <name type="scientific">Paenibacillus profundus</name>
    <dbReference type="NCBI Taxonomy" id="1173085"/>
    <lineage>
        <taxon>Bacteria</taxon>
        <taxon>Bacillati</taxon>
        <taxon>Bacillota</taxon>
        <taxon>Bacilli</taxon>
        <taxon>Bacillales</taxon>
        <taxon>Paenibacillaceae</taxon>
        <taxon>Paenibacillus</taxon>
    </lineage>
</organism>
<feature type="domain" description="Major facilitator superfamily (MFS) profile" evidence="9">
    <location>
        <begin position="12"/>
        <end position="515"/>
    </location>
</feature>
<keyword evidence="5 8" id="KW-1133">Transmembrane helix</keyword>
<dbReference type="Gene3D" id="1.20.1250.20">
    <property type="entry name" value="MFS general substrate transporter like domains"/>
    <property type="match status" value="1"/>
</dbReference>
<dbReference type="InterPro" id="IPR004638">
    <property type="entry name" value="EmrB-like"/>
</dbReference>
<dbReference type="Proteomes" id="UP001199916">
    <property type="component" value="Unassembled WGS sequence"/>
</dbReference>
<feature type="transmembrane region" description="Helical" evidence="8">
    <location>
        <begin position="332"/>
        <end position="350"/>
    </location>
</feature>
<feature type="transmembrane region" description="Helical" evidence="8">
    <location>
        <begin position="12"/>
        <end position="34"/>
    </location>
</feature>
<dbReference type="NCBIfam" id="TIGR00711">
    <property type="entry name" value="efflux_EmrB"/>
    <property type="match status" value="1"/>
</dbReference>
<feature type="compositionally biased region" description="Polar residues" evidence="7">
    <location>
        <begin position="520"/>
        <end position="533"/>
    </location>
</feature>
<evidence type="ECO:0000259" key="9">
    <source>
        <dbReference type="PROSITE" id="PS50850"/>
    </source>
</evidence>
<feature type="transmembrane region" description="Helical" evidence="8">
    <location>
        <begin position="300"/>
        <end position="320"/>
    </location>
</feature>
<evidence type="ECO:0000256" key="4">
    <source>
        <dbReference type="ARBA" id="ARBA00022692"/>
    </source>
</evidence>
<dbReference type="PROSITE" id="PS50850">
    <property type="entry name" value="MFS"/>
    <property type="match status" value="1"/>
</dbReference>
<comment type="subcellular location">
    <subcellularLocation>
        <location evidence="1">Cell membrane</location>
        <topology evidence="1">Multi-pass membrane protein</topology>
    </subcellularLocation>
</comment>
<feature type="transmembrane region" description="Helical" evidence="8">
    <location>
        <begin position="198"/>
        <end position="217"/>
    </location>
</feature>
<evidence type="ECO:0000313" key="10">
    <source>
        <dbReference type="EMBL" id="MCE5168408.1"/>
    </source>
</evidence>
<dbReference type="InterPro" id="IPR005829">
    <property type="entry name" value="Sugar_transporter_CS"/>
</dbReference>
<evidence type="ECO:0000256" key="7">
    <source>
        <dbReference type="SAM" id="MobiDB-lite"/>
    </source>
</evidence>
<dbReference type="Pfam" id="PF07690">
    <property type="entry name" value="MFS_1"/>
    <property type="match status" value="1"/>
</dbReference>
<comment type="caution">
    <text evidence="10">The sequence shown here is derived from an EMBL/GenBank/DDBJ whole genome shotgun (WGS) entry which is preliminary data.</text>
</comment>
<evidence type="ECO:0000256" key="6">
    <source>
        <dbReference type="ARBA" id="ARBA00023136"/>
    </source>
</evidence>
<gene>
    <name evidence="10" type="ORF">LQV63_03650</name>
</gene>
<dbReference type="Gene3D" id="1.20.1720.10">
    <property type="entry name" value="Multidrug resistance protein D"/>
    <property type="match status" value="1"/>
</dbReference>
<dbReference type="PRINTS" id="PR01036">
    <property type="entry name" value="TCRTETB"/>
</dbReference>
<accession>A0ABS8Y997</accession>
<name>A0ABS8Y997_9BACL</name>
<feature type="transmembrane region" description="Helical" evidence="8">
    <location>
        <begin position="396"/>
        <end position="413"/>
    </location>
</feature>
<dbReference type="PROSITE" id="PS00216">
    <property type="entry name" value="SUGAR_TRANSPORT_1"/>
    <property type="match status" value="1"/>
</dbReference>
<keyword evidence="2" id="KW-0813">Transport</keyword>
<feature type="transmembrane region" description="Helical" evidence="8">
    <location>
        <begin position="267"/>
        <end position="288"/>
    </location>
</feature>
<proteinExistence type="predicted"/>
<dbReference type="RefSeq" id="WP_019420820.1">
    <property type="nucleotide sequence ID" value="NZ_JAJNBZ010000002.1"/>
</dbReference>
<dbReference type="EMBL" id="JAJNBZ010000002">
    <property type="protein sequence ID" value="MCE5168408.1"/>
    <property type="molecule type" value="Genomic_DNA"/>
</dbReference>
<evidence type="ECO:0000256" key="1">
    <source>
        <dbReference type="ARBA" id="ARBA00004651"/>
    </source>
</evidence>
<evidence type="ECO:0000256" key="8">
    <source>
        <dbReference type="SAM" id="Phobius"/>
    </source>
</evidence>
<keyword evidence="4 8" id="KW-0812">Transmembrane</keyword>
<feature type="transmembrane region" description="Helical" evidence="8">
    <location>
        <begin position="135"/>
        <end position="153"/>
    </location>
</feature>
<dbReference type="PANTHER" id="PTHR23501">
    <property type="entry name" value="MAJOR FACILITATOR SUPERFAMILY"/>
    <property type="match status" value="1"/>
</dbReference>
<dbReference type="SUPFAM" id="SSF103473">
    <property type="entry name" value="MFS general substrate transporter"/>
    <property type="match status" value="1"/>
</dbReference>
<feature type="region of interest" description="Disordered" evidence="7">
    <location>
        <begin position="520"/>
        <end position="549"/>
    </location>
</feature>
<evidence type="ECO:0000313" key="11">
    <source>
        <dbReference type="Proteomes" id="UP001199916"/>
    </source>
</evidence>
<evidence type="ECO:0000256" key="3">
    <source>
        <dbReference type="ARBA" id="ARBA00022475"/>
    </source>
</evidence>
<dbReference type="InterPro" id="IPR020846">
    <property type="entry name" value="MFS_dom"/>
</dbReference>
<reference evidence="10 11" key="1">
    <citation type="submission" date="2021-11" db="EMBL/GenBank/DDBJ databases">
        <title>Draft genome sequence of Paenibacillus profundus YoMME, a new Gram-positive bacteria with exoelectrogenic properties.</title>
        <authorList>
            <person name="Hubenova Y."/>
            <person name="Hubenova E."/>
            <person name="Manasiev Y."/>
            <person name="Peykov S."/>
            <person name="Mitov M."/>
        </authorList>
    </citation>
    <scope>NUCLEOTIDE SEQUENCE [LARGE SCALE GENOMIC DNA]</scope>
    <source>
        <strain evidence="10 11">YoMME</strain>
    </source>
</reference>
<sequence length="549" mass="59384">MEHLSHKRKMTIMMAIIAAMFFSAINQTIVGTALPRIIAKLGGMDYYTWVITIYMLTSTIATILVGKLSDIYGRKPFILSGIIFFMIGAFLSGTSADIIQLIIYRGIQGIGAGIIMATAFTAVGDLFAPRERGKWTGVMTAVFGFSSVIGPALGGYIVDHMDWKWVFWIFLPLGIVAFFMILILFPKVERKQSESIDYAGSLFLTLTIVPLLLAFSWAGTQYAWGSPQIILLFAGTLVSLLIFLFVQTRVKSPVLPLSLFKNSVVTISNVIGFLMNAGMMGALIYIPFFVQGVMGISPTYSGYVTMPMSICMVISSAISGQLITKTGKYKRFALLGMPVMILGMIIMSFMDSVWMAVISMIVFGFGLGLGMPVFTLAAQNAVAPQQLGVVTASSQLFRNMGGTIGIAVMGTIMSSKITSNLAEAAASGKAVDLSQLDPKVAEQFQAFHNPQMLLDQPKLEQIQQSLPEALKTIFTQMIDMLRDALSSSLSTVFLSGAALLVVALMLAFFLKEIPLRMTSRTSSGQEDGTSAGQSGAVPAKQVLLEQTAE</sequence>
<dbReference type="PANTHER" id="PTHR23501:SF197">
    <property type="entry name" value="COMD"/>
    <property type="match status" value="1"/>
</dbReference>
<feature type="transmembrane region" description="Helical" evidence="8">
    <location>
        <begin position="229"/>
        <end position="246"/>
    </location>
</feature>
<evidence type="ECO:0000256" key="2">
    <source>
        <dbReference type="ARBA" id="ARBA00022448"/>
    </source>
</evidence>
<keyword evidence="6 8" id="KW-0472">Membrane</keyword>
<dbReference type="InterPro" id="IPR036259">
    <property type="entry name" value="MFS_trans_sf"/>
</dbReference>
<feature type="transmembrane region" description="Helical" evidence="8">
    <location>
        <begin position="77"/>
        <end position="103"/>
    </location>
</feature>
<feature type="transmembrane region" description="Helical" evidence="8">
    <location>
        <begin position="109"/>
        <end position="128"/>
    </location>
</feature>
<feature type="transmembrane region" description="Helical" evidence="8">
    <location>
        <begin position="46"/>
        <end position="65"/>
    </location>
</feature>
<feature type="transmembrane region" description="Helical" evidence="8">
    <location>
        <begin position="356"/>
        <end position="376"/>
    </location>
</feature>
<feature type="transmembrane region" description="Helical" evidence="8">
    <location>
        <begin position="489"/>
        <end position="510"/>
    </location>
</feature>
<dbReference type="CDD" id="cd17502">
    <property type="entry name" value="MFS_Azr1_MDR_like"/>
    <property type="match status" value="1"/>
</dbReference>
<feature type="transmembrane region" description="Helical" evidence="8">
    <location>
        <begin position="165"/>
        <end position="186"/>
    </location>
</feature>